<sequence length="330" mass="35436">MTAETIDTGRIPAELRPLMQALAGAGGALERIIRSGSGELGAAVGTNAGGDGQKALDVMADDLFRDALAGAGVRWFASEEQDDAIELDPQGRLAVAIDPLDGSSNIDTNVSIGTIFAVFPAEASAEASFLRPVRQQICGGYIIYGPRCAMVVTFGDGVQQYALAADGVFRLVESRMVLPDCSFEFAINASNYRHWSRPIRAYIDDCLAGIEGPREANFNMRWIASLVAEAHRILTRGGIFLYPADARKGYEKGRLRLLYEAAPIAFLIEQAGGGASDASEAILDQRITSLHQRTPLVFGSAEKVARVSAYHDLPETEISALFGHRGLFRA</sequence>
<evidence type="ECO:0000256" key="10">
    <source>
        <dbReference type="RuleBase" id="RU000508"/>
    </source>
</evidence>
<evidence type="ECO:0000256" key="8">
    <source>
        <dbReference type="ARBA" id="ARBA00023277"/>
    </source>
</evidence>
<dbReference type="GO" id="GO:0005829">
    <property type="term" value="C:cytosol"/>
    <property type="evidence" value="ECO:0007669"/>
    <property type="project" value="TreeGrafter"/>
</dbReference>
<keyword evidence="7 9" id="KW-0460">Magnesium</keyword>
<keyword evidence="14" id="KW-1185">Reference proteome</keyword>
<evidence type="ECO:0000256" key="5">
    <source>
        <dbReference type="ARBA" id="ARBA00022723"/>
    </source>
</evidence>
<dbReference type="PANTHER" id="PTHR11556">
    <property type="entry name" value="FRUCTOSE-1,6-BISPHOSPHATASE-RELATED"/>
    <property type="match status" value="1"/>
</dbReference>
<feature type="binding site" evidence="9">
    <location>
        <position position="101"/>
    </location>
    <ligand>
        <name>Mg(2+)</name>
        <dbReference type="ChEBI" id="CHEBI:18420"/>
        <label>2</label>
    </ligand>
</feature>
<dbReference type="GO" id="GO:0005986">
    <property type="term" value="P:sucrose biosynthetic process"/>
    <property type="evidence" value="ECO:0007669"/>
    <property type="project" value="TreeGrafter"/>
</dbReference>
<dbReference type="InterPro" id="IPR000146">
    <property type="entry name" value="FBPase_class-1"/>
</dbReference>
<protein>
    <recommendedName>
        <fullName evidence="9">Fructose-1,6-bisphosphatase class 1</fullName>
        <shortName evidence="9">FBPase class 1</shortName>
        <ecNumber evidence="9">3.1.3.11</ecNumber>
    </recommendedName>
    <alternativeName>
        <fullName evidence="9">D-fructose-1,6-bisphosphate 1-phosphohydrolase class 1</fullName>
    </alternativeName>
</protein>
<feature type="binding site" evidence="9">
    <location>
        <begin position="101"/>
        <end position="104"/>
    </location>
    <ligand>
        <name>substrate</name>
    </ligand>
</feature>
<keyword evidence="6 9" id="KW-0378">Hydrolase</keyword>
<comment type="caution">
    <text evidence="9">Lacks conserved residue(s) required for the propagation of feature annotation.</text>
</comment>
<dbReference type="InterPro" id="IPR033391">
    <property type="entry name" value="FBPase_N"/>
</dbReference>
<evidence type="ECO:0000259" key="11">
    <source>
        <dbReference type="Pfam" id="PF00316"/>
    </source>
</evidence>
<dbReference type="GO" id="GO:0042132">
    <property type="term" value="F:fructose 1,6-bisphosphate 1-phosphatase activity"/>
    <property type="evidence" value="ECO:0007669"/>
    <property type="project" value="UniProtKB-UniRule"/>
</dbReference>
<evidence type="ECO:0000256" key="3">
    <source>
        <dbReference type="ARBA" id="ARBA00010941"/>
    </source>
</evidence>
<proteinExistence type="inferred from homology"/>
<dbReference type="InterPro" id="IPR028343">
    <property type="entry name" value="FBPtase"/>
</dbReference>
<keyword evidence="8 9" id="KW-0119">Carbohydrate metabolism</keyword>
<dbReference type="PROSITE" id="PS00124">
    <property type="entry name" value="FBPASE"/>
    <property type="match status" value="1"/>
</dbReference>
<evidence type="ECO:0000256" key="9">
    <source>
        <dbReference type="HAMAP-Rule" id="MF_01855"/>
    </source>
</evidence>
<comment type="subunit">
    <text evidence="9">Homotetramer.</text>
</comment>
<comment type="caution">
    <text evidence="13">The sequence shown here is derived from an EMBL/GenBank/DDBJ whole genome shotgun (WGS) entry which is preliminary data.</text>
</comment>
<dbReference type="Pfam" id="PF00316">
    <property type="entry name" value="FBPase"/>
    <property type="match status" value="1"/>
</dbReference>
<evidence type="ECO:0000313" key="14">
    <source>
        <dbReference type="Proteomes" id="UP000442533"/>
    </source>
</evidence>
<feature type="binding site" evidence="9">
    <location>
        <position position="260"/>
    </location>
    <ligand>
        <name>Mg(2+)</name>
        <dbReference type="ChEBI" id="CHEBI:18420"/>
        <label>2</label>
    </ligand>
</feature>
<comment type="subcellular location">
    <subcellularLocation>
        <location evidence="9">Cytoplasm</location>
    </subcellularLocation>
</comment>
<evidence type="ECO:0000256" key="6">
    <source>
        <dbReference type="ARBA" id="ARBA00022801"/>
    </source>
</evidence>
<dbReference type="OrthoDB" id="9806756at2"/>
<dbReference type="RefSeq" id="WP_155064010.1">
    <property type="nucleotide sequence ID" value="NZ_WMIF01000008.1"/>
</dbReference>
<evidence type="ECO:0000256" key="4">
    <source>
        <dbReference type="ARBA" id="ARBA00022490"/>
    </source>
</evidence>
<comment type="catalytic activity">
    <reaction evidence="1 9">
        <text>beta-D-fructose 1,6-bisphosphate + H2O = beta-D-fructose 6-phosphate + phosphate</text>
        <dbReference type="Rhea" id="RHEA:11064"/>
        <dbReference type="ChEBI" id="CHEBI:15377"/>
        <dbReference type="ChEBI" id="CHEBI:32966"/>
        <dbReference type="ChEBI" id="CHEBI:43474"/>
        <dbReference type="ChEBI" id="CHEBI:57634"/>
        <dbReference type="EC" id="3.1.3.11"/>
    </reaction>
</comment>
<dbReference type="HAMAP" id="MF_01855">
    <property type="entry name" value="FBPase_class1"/>
    <property type="match status" value="1"/>
</dbReference>
<dbReference type="NCBIfam" id="NF006780">
    <property type="entry name" value="PRK09293.1-4"/>
    <property type="match status" value="1"/>
</dbReference>
<dbReference type="PIRSF" id="PIRSF000904">
    <property type="entry name" value="FBPtase_SBPase"/>
    <property type="match status" value="1"/>
</dbReference>
<comment type="similarity">
    <text evidence="3 9 10">Belongs to the FBPase class 1 family.</text>
</comment>
<organism evidence="13 14">
    <name type="scientific">Paracoccus limosus</name>
    <dbReference type="NCBI Taxonomy" id="913252"/>
    <lineage>
        <taxon>Bacteria</taxon>
        <taxon>Pseudomonadati</taxon>
        <taxon>Pseudomonadota</taxon>
        <taxon>Alphaproteobacteria</taxon>
        <taxon>Rhodobacterales</taxon>
        <taxon>Paracoccaceae</taxon>
        <taxon>Paracoccus</taxon>
    </lineage>
</organism>
<name>A0A844H7X0_9RHOB</name>
<dbReference type="Pfam" id="PF18913">
    <property type="entry name" value="FBPase_C"/>
    <property type="match status" value="1"/>
</dbReference>
<gene>
    <name evidence="9" type="primary">fbp</name>
    <name evidence="13" type="ORF">GL279_07540</name>
</gene>
<comment type="pathway">
    <text evidence="2">Carbohydrate biosynthesis; Calvin cycle.</text>
</comment>
<dbReference type="EC" id="3.1.3.11" evidence="9"/>
<feature type="binding site" evidence="9">
    <location>
        <position position="100"/>
    </location>
    <ligand>
        <name>Mg(2+)</name>
        <dbReference type="ChEBI" id="CHEBI:18420"/>
        <label>1</label>
    </ligand>
</feature>
<dbReference type="GO" id="GO:0006002">
    <property type="term" value="P:fructose 6-phosphate metabolic process"/>
    <property type="evidence" value="ECO:0007669"/>
    <property type="project" value="TreeGrafter"/>
</dbReference>
<feature type="binding site" evidence="9">
    <location>
        <position position="98"/>
    </location>
    <ligand>
        <name>Mg(2+)</name>
        <dbReference type="ChEBI" id="CHEBI:18420"/>
        <label>1</label>
    </ligand>
</feature>
<feature type="domain" description="Fructose-1-6-bisphosphatase class 1 C-terminal" evidence="12">
    <location>
        <begin position="182"/>
        <end position="311"/>
    </location>
</feature>
<dbReference type="Gene3D" id="3.30.540.10">
    <property type="entry name" value="Fructose-1,6-Bisphosphatase, subunit A, domain 1"/>
    <property type="match status" value="1"/>
</dbReference>
<feature type="binding site" evidence="9">
    <location>
        <position position="188"/>
    </location>
    <ligand>
        <name>substrate</name>
    </ligand>
</feature>
<keyword evidence="5 9" id="KW-0479">Metal-binding</keyword>
<reference evidence="13 14" key="1">
    <citation type="submission" date="2019-11" db="EMBL/GenBank/DDBJ databases">
        <authorList>
            <person name="Dong K."/>
        </authorList>
    </citation>
    <scope>NUCLEOTIDE SEQUENCE [LARGE SCALE GENOMIC DNA]</scope>
    <source>
        <strain evidence="13 14">JCM 17370</strain>
    </source>
</reference>
<dbReference type="PRINTS" id="PR00115">
    <property type="entry name" value="F16BPHPHTASE"/>
</dbReference>
<dbReference type="PANTHER" id="PTHR11556:SF35">
    <property type="entry name" value="SEDOHEPTULOSE-1,7-BISPHOSPHATASE, CHLOROPLASTIC"/>
    <property type="match status" value="1"/>
</dbReference>
<dbReference type="GO" id="GO:0000287">
    <property type="term" value="F:magnesium ion binding"/>
    <property type="evidence" value="ECO:0007669"/>
    <property type="project" value="UniProtKB-UniRule"/>
</dbReference>
<dbReference type="PIRSF" id="PIRSF500210">
    <property type="entry name" value="FBPtase"/>
    <property type="match status" value="1"/>
</dbReference>
<accession>A0A844H7X0</accession>
<feature type="binding site" evidence="9">
    <location>
        <position position="98"/>
    </location>
    <ligand>
        <name>Mg(2+)</name>
        <dbReference type="ChEBI" id="CHEBI:18420"/>
        <label>2</label>
    </ligand>
</feature>
<dbReference type="SUPFAM" id="SSF56655">
    <property type="entry name" value="Carbohydrate phosphatase"/>
    <property type="match status" value="1"/>
</dbReference>
<evidence type="ECO:0000256" key="7">
    <source>
        <dbReference type="ARBA" id="ARBA00022842"/>
    </source>
</evidence>
<evidence type="ECO:0000259" key="12">
    <source>
        <dbReference type="Pfam" id="PF18913"/>
    </source>
</evidence>
<feature type="binding site" evidence="9">
    <location>
        <position position="79"/>
    </location>
    <ligand>
        <name>Mg(2+)</name>
        <dbReference type="ChEBI" id="CHEBI:18420"/>
        <label>1</label>
    </ligand>
</feature>
<dbReference type="FunFam" id="3.40.190.80:FF:000011">
    <property type="entry name" value="Fructose-1,6-bisphosphatase class 1"/>
    <property type="match status" value="1"/>
</dbReference>
<dbReference type="GO" id="GO:0006000">
    <property type="term" value="P:fructose metabolic process"/>
    <property type="evidence" value="ECO:0007669"/>
    <property type="project" value="TreeGrafter"/>
</dbReference>
<dbReference type="AlphaFoldDB" id="A0A844H7X0"/>
<keyword evidence="4 9" id="KW-0963">Cytoplasm</keyword>
<feature type="domain" description="Fructose-1-6-bisphosphatase class I N-terminal" evidence="11">
    <location>
        <begin position="14"/>
        <end position="173"/>
    </location>
</feature>
<evidence type="ECO:0000256" key="2">
    <source>
        <dbReference type="ARBA" id="ARBA00005215"/>
    </source>
</evidence>
<dbReference type="InterPro" id="IPR044015">
    <property type="entry name" value="FBPase_C_dom"/>
</dbReference>
<comment type="cofactor">
    <cofactor evidence="9">
        <name>Mg(2+)</name>
        <dbReference type="ChEBI" id="CHEBI:18420"/>
    </cofactor>
    <text evidence="9">Binds 2 magnesium ions per subunit.</text>
</comment>
<evidence type="ECO:0000313" key="13">
    <source>
        <dbReference type="EMBL" id="MTH34448.1"/>
    </source>
</evidence>
<evidence type="ECO:0000256" key="1">
    <source>
        <dbReference type="ARBA" id="ARBA00001273"/>
    </source>
</evidence>
<dbReference type="EMBL" id="WMIF01000008">
    <property type="protein sequence ID" value="MTH34448.1"/>
    <property type="molecule type" value="Genomic_DNA"/>
</dbReference>
<dbReference type="GO" id="GO:0030388">
    <property type="term" value="P:fructose 1,6-bisphosphate metabolic process"/>
    <property type="evidence" value="ECO:0007669"/>
    <property type="project" value="TreeGrafter"/>
</dbReference>
<dbReference type="Gene3D" id="3.40.190.80">
    <property type="match status" value="1"/>
</dbReference>
<dbReference type="Proteomes" id="UP000442533">
    <property type="component" value="Unassembled WGS sequence"/>
</dbReference>
<dbReference type="InterPro" id="IPR020548">
    <property type="entry name" value="Fructose_bisphosphatase_AS"/>
</dbReference>
<dbReference type="GO" id="GO:0006094">
    <property type="term" value="P:gluconeogenesis"/>
    <property type="evidence" value="ECO:0007669"/>
    <property type="project" value="UniProtKB-UniRule"/>
</dbReference>
<dbReference type="CDD" id="cd00354">
    <property type="entry name" value="FBPase"/>
    <property type="match status" value="1"/>
</dbReference>